<keyword evidence="5" id="KW-0170">Cobalt</keyword>
<dbReference type="OrthoDB" id="9792335at2"/>
<dbReference type="InterPro" id="IPR036264">
    <property type="entry name" value="Bact_exopeptidase_dim_dom"/>
</dbReference>
<dbReference type="Pfam" id="PF01546">
    <property type="entry name" value="Peptidase_M20"/>
    <property type="match status" value="1"/>
</dbReference>
<dbReference type="GO" id="GO:0008777">
    <property type="term" value="F:acetylornithine deacetylase activity"/>
    <property type="evidence" value="ECO:0007669"/>
    <property type="project" value="TreeGrafter"/>
</dbReference>
<keyword evidence="3" id="KW-0378">Hydrolase</keyword>
<reference evidence="8 9" key="1">
    <citation type="submission" date="2018-10" db="EMBL/GenBank/DDBJ databases">
        <title>Genomic Encyclopedia of Type Strains, Phase IV (KMG-IV): sequencing the most valuable type-strain genomes for metagenomic binning, comparative biology and taxonomic classification.</title>
        <authorList>
            <person name="Goeker M."/>
        </authorList>
    </citation>
    <scope>NUCLEOTIDE SEQUENCE [LARGE SCALE GENOMIC DNA]</scope>
    <source>
        <strain evidence="8 9">DSM 15521</strain>
    </source>
</reference>
<evidence type="ECO:0000256" key="1">
    <source>
        <dbReference type="ARBA" id="ARBA00001947"/>
    </source>
</evidence>
<keyword evidence="9" id="KW-1185">Reference proteome</keyword>
<name>A0A420W8L6_9BACT</name>
<evidence type="ECO:0000313" key="8">
    <source>
        <dbReference type="EMBL" id="RKQ63661.1"/>
    </source>
</evidence>
<dbReference type="GO" id="GO:0009089">
    <property type="term" value="P:lysine biosynthetic process via diaminopimelate"/>
    <property type="evidence" value="ECO:0007669"/>
    <property type="project" value="UniProtKB-UniRule"/>
</dbReference>
<dbReference type="Gene3D" id="3.30.70.360">
    <property type="match status" value="1"/>
</dbReference>
<dbReference type="InterPro" id="IPR010174">
    <property type="entry name" value="Succinyl-DAP_deSuclase_DapE"/>
</dbReference>
<dbReference type="GO" id="GO:0046872">
    <property type="term" value="F:metal ion binding"/>
    <property type="evidence" value="ECO:0007669"/>
    <property type="project" value="UniProtKB-KW"/>
</dbReference>
<gene>
    <name evidence="8" type="ORF">C7457_0537</name>
</gene>
<dbReference type="AlphaFoldDB" id="A0A420W8L6"/>
<dbReference type="SUPFAM" id="SSF55031">
    <property type="entry name" value="Bacterial exopeptidase dimerisation domain"/>
    <property type="match status" value="1"/>
</dbReference>
<dbReference type="PANTHER" id="PTHR43808:SF31">
    <property type="entry name" value="N-ACETYL-L-CITRULLINE DEACETYLASE"/>
    <property type="match status" value="1"/>
</dbReference>
<dbReference type="Pfam" id="PF07687">
    <property type="entry name" value="M20_dimer"/>
    <property type="match status" value="1"/>
</dbReference>
<dbReference type="InterPro" id="IPR050072">
    <property type="entry name" value="Peptidase_M20A"/>
</dbReference>
<protein>
    <recommendedName>
        <fullName evidence="6">Succinyl-diaminopimelate desuccinylase</fullName>
        <ecNumber evidence="6">3.5.1.18</ecNumber>
    </recommendedName>
</protein>
<dbReference type="GO" id="GO:0009014">
    <property type="term" value="F:succinyl-diaminopimelate desuccinylase activity"/>
    <property type="evidence" value="ECO:0007669"/>
    <property type="project" value="UniProtKB-UniRule"/>
</dbReference>
<evidence type="ECO:0000256" key="4">
    <source>
        <dbReference type="ARBA" id="ARBA00022833"/>
    </source>
</evidence>
<proteinExistence type="predicted"/>
<dbReference type="GO" id="GO:0006526">
    <property type="term" value="P:L-arginine biosynthetic process"/>
    <property type="evidence" value="ECO:0007669"/>
    <property type="project" value="TreeGrafter"/>
</dbReference>
<dbReference type="PROSITE" id="PS00758">
    <property type="entry name" value="ARGE_DAPE_CPG2_1"/>
    <property type="match status" value="1"/>
</dbReference>
<organism evidence="8 9">
    <name type="scientific">Thermovibrio guaymasensis</name>
    <dbReference type="NCBI Taxonomy" id="240167"/>
    <lineage>
        <taxon>Bacteria</taxon>
        <taxon>Pseudomonadati</taxon>
        <taxon>Aquificota</taxon>
        <taxon>Aquificia</taxon>
        <taxon>Desulfurobacteriales</taxon>
        <taxon>Desulfurobacteriaceae</taxon>
        <taxon>Thermovibrio</taxon>
    </lineage>
</organism>
<dbReference type="PANTHER" id="PTHR43808">
    <property type="entry name" value="ACETYLORNITHINE DEACETYLASE"/>
    <property type="match status" value="1"/>
</dbReference>
<dbReference type="EC" id="3.5.1.18" evidence="6"/>
<sequence>MPVELLKKLISIPSVYGNEKEIADFCQGFLKKNPKLSLLREKNSIIAHTEIEESKKTVALVGHLDTVPGENEFSGQIKEGRLYGLGASDMKAGDAVLLKIAEDLKGSESKYNLFFILYEKEEGPYEDNGLRTLFRKHEELLKKIDFAFVLEPTDNTVQVGCLGVIHAWFVFKGKRAHSARPWEGENAIHKADKLLNFLRGLKPKPYTVGNLTYYEVLNATMVEYKGGRNIIPEEFKVNLNYRFSPTKTQEEAIEELKEFGRKTEADQVIFTDVSPSARACLDNPILENFLKEYKIKVEPKQAWTDVAQLSSHGIDAVNFGPGQPHQAHQKNEWVELSKVKENYRMLKGFLLNSP</sequence>
<dbReference type="NCBIfam" id="TIGR01900">
    <property type="entry name" value="dapE-gram_pos"/>
    <property type="match status" value="1"/>
</dbReference>
<dbReference type="InterPro" id="IPR011650">
    <property type="entry name" value="Peptidase_M20_dimer"/>
</dbReference>
<dbReference type="SUPFAM" id="SSF53187">
    <property type="entry name" value="Zn-dependent exopeptidases"/>
    <property type="match status" value="1"/>
</dbReference>
<dbReference type="EMBL" id="RBIE01000001">
    <property type="protein sequence ID" value="RKQ63661.1"/>
    <property type="molecule type" value="Genomic_DNA"/>
</dbReference>
<dbReference type="InterPro" id="IPR002933">
    <property type="entry name" value="Peptidase_M20"/>
</dbReference>
<evidence type="ECO:0000256" key="6">
    <source>
        <dbReference type="NCBIfam" id="TIGR01900"/>
    </source>
</evidence>
<keyword evidence="2" id="KW-0479">Metal-binding</keyword>
<evidence type="ECO:0000256" key="5">
    <source>
        <dbReference type="ARBA" id="ARBA00023285"/>
    </source>
</evidence>
<accession>A0A420W8L6</accession>
<evidence type="ECO:0000259" key="7">
    <source>
        <dbReference type="Pfam" id="PF07687"/>
    </source>
</evidence>
<evidence type="ECO:0000256" key="3">
    <source>
        <dbReference type="ARBA" id="ARBA00022801"/>
    </source>
</evidence>
<dbReference type="InterPro" id="IPR001261">
    <property type="entry name" value="ArgE/DapE_CS"/>
</dbReference>
<dbReference type="RefSeq" id="WP_121169903.1">
    <property type="nucleotide sequence ID" value="NZ_RBIE01000001.1"/>
</dbReference>
<evidence type="ECO:0000256" key="2">
    <source>
        <dbReference type="ARBA" id="ARBA00022723"/>
    </source>
</evidence>
<dbReference type="Gene3D" id="3.40.630.10">
    <property type="entry name" value="Zn peptidases"/>
    <property type="match status" value="1"/>
</dbReference>
<comment type="cofactor">
    <cofactor evidence="1">
        <name>Zn(2+)</name>
        <dbReference type="ChEBI" id="CHEBI:29105"/>
    </cofactor>
</comment>
<comment type="caution">
    <text evidence="8">The sequence shown here is derived from an EMBL/GenBank/DDBJ whole genome shotgun (WGS) entry which is preliminary data.</text>
</comment>
<keyword evidence="4" id="KW-0862">Zinc</keyword>
<feature type="domain" description="Peptidase M20 dimerisation" evidence="7">
    <location>
        <begin position="163"/>
        <end position="259"/>
    </location>
</feature>
<dbReference type="Proteomes" id="UP000280881">
    <property type="component" value="Unassembled WGS sequence"/>
</dbReference>
<evidence type="ECO:0000313" key="9">
    <source>
        <dbReference type="Proteomes" id="UP000280881"/>
    </source>
</evidence>